<dbReference type="PANTHER" id="PTHR15704:SF7">
    <property type="entry name" value="SUPERKILLER COMPLEX PROTEIN 3"/>
    <property type="match status" value="1"/>
</dbReference>
<name>A0A328CAB2_9DELT</name>
<keyword evidence="1" id="KW-0677">Repeat</keyword>
<dbReference type="OrthoDB" id="5450625at2"/>
<evidence type="ECO:0000313" key="4">
    <source>
        <dbReference type="EMBL" id="RAL23105.1"/>
    </source>
</evidence>
<dbReference type="PANTHER" id="PTHR15704">
    <property type="entry name" value="SUPERKILLER 3 PROTEIN-RELATED"/>
    <property type="match status" value="1"/>
</dbReference>
<dbReference type="Gene3D" id="1.25.40.10">
    <property type="entry name" value="Tetratricopeptide repeat domain"/>
    <property type="match status" value="1"/>
</dbReference>
<dbReference type="Proteomes" id="UP000249169">
    <property type="component" value="Unassembled WGS sequence"/>
</dbReference>
<feature type="repeat" description="TPR" evidence="3">
    <location>
        <begin position="24"/>
        <end position="57"/>
    </location>
</feature>
<comment type="caution">
    <text evidence="4">The sequence shown here is derived from an EMBL/GenBank/DDBJ whole genome shotgun (WGS) entry which is preliminary data.</text>
</comment>
<organism evidence="4 5">
    <name type="scientific">Lujinxingia litoralis</name>
    <dbReference type="NCBI Taxonomy" id="2211119"/>
    <lineage>
        <taxon>Bacteria</taxon>
        <taxon>Deltaproteobacteria</taxon>
        <taxon>Bradymonadales</taxon>
        <taxon>Lujinxingiaceae</taxon>
        <taxon>Lujinxingia</taxon>
    </lineage>
</organism>
<protein>
    <submittedName>
        <fullName evidence="4">Uncharacterized protein</fullName>
    </submittedName>
</protein>
<dbReference type="PROSITE" id="PS50005">
    <property type="entry name" value="TPR"/>
    <property type="match status" value="2"/>
</dbReference>
<evidence type="ECO:0000313" key="5">
    <source>
        <dbReference type="Proteomes" id="UP000249169"/>
    </source>
</evidence>
<dbReference type="InterPro" id="IPR039226">
    <property type="entry name" value="Ski3/TTC37"/>
</dbReference>
<sequence>MSEQSEKEQSSTERAWQAAPDIVAAQVQALARKYYEQGELDRAREVLEKLVKMRPRCAWAHALLGVVQRRQGRMVKALESLQRAAEIDPDDRNTLVNLGECLVIAGKVPQGVDVLRAVFEMGYDPALAPEEHDAFTRRAGAQLEVIQRAARMVQEEYGQQGS</sequence>
<dbReference type="Pfam" id="PF13432">
    <property type="entry name" value="TPR_16"/>
    <property type="match status" value="1"/>
</dbReference>
<dbReference type="AlphaFoldDB" id="A0A328CAB2"/>
<feature type="repeat" description="TPR" evidence="3">
    <location>
        <begin position="58"/>
        <end position="91"/>
    </location>
</feature>
<gene>
    <name evidence="4" type="ORF">DL240_09490</name>
</gene>
<dbReference type="RefSeq" id="WP_111729633.1">
    <property type="nucleotide sequence ID" value="NZ_QHKO01000003.1"/>
</dbReference>
<evidence type="ECO:0000256" key="3">
    <source>
        <dbReference type="PROSITE-ProRule" id="PRU00339"/>
    </source>
</evidence>
<accession>A0A328CAB2</accession>
<proteinExistence type="predicted"/>
<keyword evidence="5" id="KW-1185">Reference proteome</keyword>
<dbReference type="GO" id="GO:0006401">
    <property type="term" value="P:RNA catabolic process"/>
    <property type="evidence" value="ECO:0007669"/>
    <property type="project" value="InterPro"/>
</dbReference>
<evidence type="ECO:0000256" key="1">
    <source>
        <dbReference type="ARBA" id="ARBA00022737"/>
    </source>
</evidence>
<dbReference type="SUPFAM" id="SSF48452">
    <property type="entry name" value="TPR-like"/>
    <property type="match status" value="1"/>
</dbReference>
<keyword evidence="2 3" id="KW-0802">TPR repeat</keyword>
<dbReference type="InterPro" id="IPR019734">
    <property type="entry name" value="TPR_rpt"/>
</dbReference>
<reference evidence="4 5" key="1">
    <citation type="submission" date="2018-05" db="EMBL/GenBank/DDBJ databases">
        <title>Lujinxingia marina gen. nov. sp. nov., a new facultative anaerobic member of the class Deltaproteobacteria, and proposal of Lujinxingaceae fam. nov.</title>
        <authorList>
            <person name="Li C.-M."/>
        </authorList>
    </citation>
    <scope>NUCLEOTIDE SEQUENCE [LARGE SCALE GENOMIC DNA]</scope>
    <source>
        <strain evidence="4 5">B210</strain>
    </source>
</reference>
<dbReference type="InterPro" id="IPR011990">
    <property type="entry name" value="TPR-like_helical_dom_sf"/>
</dbReference>
<dbReference type="EMBL" id="QHKO01000003">
    <property type="protein sequence ID" value="RAL23105.1"/>
    <property type="molecule type" value="Genomic_DNA"/>
</dbReference>
<dbReference type="SMART" id="SM00028">
    <property type="entry name" value="TPR"/>
    <property type="match status" value="2"/>
</dbReference>
<dbReference type="GO" id="GO:0055087">
    <property type="term" value="C:Ski complex"/>
    <property type="evidence" value="ECO:0007669"/>
    <property type="project" value="InterPro"/>
</dbReference>
<evidence type="ECO:0000256" key="2">
    <source>
        <dbReference type="ARBA" id="ARBA00022803"/>
    </source>
</evidence>